<organism evidence="1 2">
    <name type="scientific">Sphingobacterium olei</name>
    <dbReference type="NCBI Taxonomy" id="2571155"/>
    <lineage>
        <taxon>Bacteria</taxon>
        <taxon>Pseudomonadati</taxon>
        <taxon>Bacteroidota</taxon>
        <taxon>Sphingobacteriia</taxon>
        <taxon>Sphingobacteriales</taxon>
        <taxon>Sphingobacteriaceae</taxon>
        <taxon>Sphingobacterium</taxon>
    </lineage>
</organism>
<dbReference type="Gene3D" id="3.30.565.60">
    <property type="match status" value="1"/>
</dbReference>
<dbReference type="InterPro" id="IPR036390">
    <property type="entry name" value="WH_DNA-bd_sf"/>
</dbReference>
<dbReference type="SUPFAM" id="SSF46785">
    <property type="entry name" value="Winged helix' DNA-binding domain"/>
    <property type="match status" value="1"/>
</dbReference>
<dbReference type="Pfam" id="PF13749">
    <property type="entry name" value="HATPase_c_4"/>
    <property type="match status" value="1"/>
</dbReference>
<dbReference type="GO" id="GO:0006355">
    <property type="term" value="P:regulation of DNA-templated transcription"/>
    <property type="evidence" value="ECO:0007669"/>
    <property type="project" value="UniProtKB-ARBA"/>
</dbReference>
<dbReference type="InterPro" id="IPR036388">
    <property type="entry name" value="WH-like_DNA-bd_sf"/>
</dbReference>
<evidence type="ECO:0000313" key="1">
    <source>
        <dbReference type="EMBL" id="TJZ61998.1"/>
    </source>
</evidence>
<dbReference type="CDD" id="cd00090">
    <property type="entry name" value="HTH_ARSR"/>
    <property type="match status" value="1"/>
</dbReference>
<gene>
    <name evidence="1" type="ORF">FAZ15_05660</name>
</gene>
<proteinExistence type="predicted"/>
<dbReference type="InterPro" id="IPR011991">
    <property type="entry name" value="ArsR-like_HTH"/>
</dbReference>
<dbReference type="PANTHER" id="PTHR30595">
    <property type="entry name" value="GLPR-RELATED TRANSCRIPTIONAL REPRESSOR"/>
    <property type="match status" value="1"/>
</dbReference>
<accession>A0A4V5MMR9</accession>
<dbReference type="Proteomes" id="UP000306808">
    <property type="component" value="Unassembled WGS sequence"/>
</dbReference>
<evidence type="ECO:0000313" key="2">
    <source>
        <dbReference type="Proteomes" id="UP000306808"/>
    </source>
</evidence>
<comment type="caution">
    <text evidence="1">The sequence shown here is derived from an EMBL/GenBank/DDBJ whole genome shotgun (WGS) entry which is preliminary data.</text>
</comment>
<keyword evidence="2" id="KW-1185">Reference proteome</keyword>
<dbReference type="AlphaFoldDB" id="A0A4V5MMR9"/>
<dbReference type="InterPro" id="IPR038475">
    <property type="entry name" value="RecG_C_sf"/>
</dbReference>
<dbReference type="EMBL" id="SUME01000002">
    <property type="protein sequence ID" value="TJZ61998.1"/>
    <property type="molecule type" value="Genomic_DNA"/>
</dbReference>
<reference evidence="1 2" key="1">
    <citation type="submission" date="2019-04" db="EMBL/GenBank/DDBJ databases">
        <title>Sphingobacterium olei sp. nov., isolated from oil-contaminated soil.</title>
        <authorList>
            <person name="Liu B."/>
        </authorList>
    </citation>
    <scope>NUCLEOTIDE SEQUENCE [LARGE SCALE GENOMIC DNA]</scope>
    <source>
        <strain evidence="1 2">HAL-9</strain>
    </source>
</reference>
<dbReference type="Pfam" id="PF13412">
    <property type="entry name" value="HTH_24"/>
    <property type="match status" value="1"/>
</dbReference>
<dbReference type="OrthoDB" id="613884at2"/>
<protein>
    <submittedName>
        <fullName evidence="1">Winged helix-turn-helix transcriptional regulator</fullName>
    </submittedName>
</protein>
<dbReference type="PANTHER" id="PTHR30595:SF6">
    <property type="entry name" value="SCHLAFEN ALBA-2 DOMAIN-CONTAINING PROTEIN"/>
    <property type="match status" value="1"/>
</dbReference>
<dbReference type="Gene3D" id="1.10.10.10">
    <property type="entry name" value="Winged helix-like DNA-binding domain superfamily/Winged helix DNA-binding domain"/>
    <property type="match status" value="1"/>
</dbReference>
<sequence>MKKPKPLKYAFVHNDYTKEIPPKFEIFDDRIEITSAGSLPDGFSEKEFFEGISAPRNKELMRIYRDLELVEPLGSGVPRILKSYDKSCFRFFPNFIRMTFPKFMGGQIGGQVNKIFLTKRQQQVLELIKENPAISRSQLASKVGINESAVQKHIDTLRVKKMIEREGGKRGYWNVKS</sequence>
<name>A0A4V5MMR9_9SPHI</name>